<dbReference type="PANTHER" id="PTHR14667">
    <property type="entry name" value="BARDET-BIEDL SYNDROME 10 PROTEIN"/>
    <property type="match status" value="1"/>
</dbReference>
<evidence type="ECO:0000256" key="5">
    <source>
        <dbReference type="RuleBase" id="RU004187"/>
    </source>
</evidence>
<dbReference type="RefSeq" id="XP_022254114.1">
    <property type="nucleotide sequence ID" value="XM_022398406.1"/>
</dbReference>
<dbReference type="Gene3D" id="3.50.7.10">
    <property type="entry name" value="GroEL"/>
    <property type="match status" value="1"/>
</dbReference>
<dbReference type="InterPro" id="IPR042619">
    <property type="entry name" value="BBS10"/>
</dbReference>
<dbReference type="InterPro" id="IPR027413">
    <property type="entry name" value="GROEL-like_equatorial_sf"/>
</dbReference>
<keyword evidence="2 5" id="KW-0547">Nucleotide-binding</keyword>
<name>A0ABM1TE08_LIMPO</name>
<dbReference type="Proteomes" id="UP000694941">
    <property type="component" value="Unplaced"/>
</dbReference>
<gene>
    <name evidence="7" type="primary">LOC106469849</name>
</gene>
<dbReference type="InterPro" id="IPR002423">
    <property type="entry name" value="Cpn60/GroEL/TCP-1"/>
</dbReference>
<dbReference type="PRINTS" id="PR00304">
    <property type="entry name" value="TCOMPLEXTCP1"/>
</dbReference>
<evidence type="ECO:0000313" key="7">
    <source>
        <dbReference type="RefSeq" id="XP_022254114.1"/>
    </source>
</evidence>
<evidence type="ECO:0000313" key="6">
    <source>
        <dbReference type="Proteomes" id="UP000694941"/>
    </source>
</evidence>
<dbReference type="Gene3D" id="3.30.260.10">
    <property type="entry name" value="TCP-1-like chaperonin intermediate domain"/>
    <property type="match status" value="1"/>
</dbReference>
<dbReference type="InterPro" id="IPR017998">
    <property type="entry name" value="Chaperone_TCP-1"/>
</dbReference>
<keyword evidence="4 5" id="KW-0143">Chaperone</keyword>
<dbReference type="SUPFAM" id="SSF48592">
    <property type="entry name" value="GroEL equatorial domain-like"/>
    <property type="match status" value="1"/>
</dbReference>
<dbReference type="InterPro" id="IPR027409">
    <property type="entry name" value="GroEL-like_apical_dom_sf"/>
</dbReference>
<reference evidence="7" key="1">
    <citation type="submission" date="2025-08" db="UniProtKB">
        <authorList>
            <consortium name="RefSeq"/>
        </authorList>
    </citation>
    <scope>IDENTIFICATION</scope>
    <source>
        <tissue evidence="7">Muscle</tissue>
    </source>
</reference>
<evidence type="ECO:0000256" key="3">
    <source>
        <dbReference type="ARBA" id="ARBA00022840"/>
    </source>
</evidence>
<dbReference type="InterPro" id="IPR027410">
    <property type="entry name" value="TCP-1-like_intermed_sf"/>
</dbReference>
<comment type="similarity">
    <text evidence="1 5">Belongs to the TCP-1 chaperonin family.</text>
</comment>
<dbReference type="Pfam" id="PF00118">
    <property type="entry name" value="Cpn60_TCP1"/>
    <property type="match status" value="2"/>
</dbReference>
<dbReference type="PANTHER" id="PTHR14667:SF2">
    <property type="entry name" value="BARDET-BIEDL SYNDROME 10 PROTEIN"/>
    <property type="match status" value="1"/>
</dbReference>
<protein>
    <submittedName>
        <fullName evidence="7">Bardet-Biedl syndrome 10 protein-like isoform X1</fullName>
    </submittedName>
</protein>
<sequence>MSEVTVNFIKHLVDYIGSLVEKSYGPYGRSSLCVSAVGQIEITSSGISILETARVNHPVATVITRAVKNHHELVGDGTKTFILLLKAIFNELSKYITESSYIPQKQGTMEIRTKLRLELSNLLYFMLPEYFGQLRANKMIQNIFFHENNLPLVKSCVQNLLKTFLTGKFGQLVTHQLVELCYNLIFFSVSDISKFNEVVQYLIKNFHLLCCRINVLPIQLSRIVEGFVLTRDFTVPWKDYTSKEEEFNFIVILSSQDNQSICNGAILKITQPQDIEMFLLSSSSFYKSAMKAIQQHQIQLILSCNSVSESFKTLCYEEGIAVIAGIPREELLHLVSLCGIQPIICLQETLNASKIGKAQFARPITLEAKWYIQIGIKLSNLDTLLVPHYLVLCGPTEGICKQYFSESFNSLKVVASWIDSNCYHTSHGVQPFSSTSFCQKDSSGIKVPSKSIGSCDISTEINMPKENYKVNLPVSNVRQQSKLGWFEETCMNENWKIHVMSSSYGHSLHSTLRKSVTEDYPISSKECEYKLTKMVKPAFYLWNYDQGVSCPGSSFWELTLISLLRKSYNRATGNKNAIAMEILASSLFYIPILLHKTSLTNKQNTVQVYQELEESLQKSLQVCMDGVSGCVISVEECTTRESVASKELLLCNVLKLVIQLLKLDGIVNIPKLPKVLGED</sequence>
<evidence type="ECO:0000256" key="2">
    <source>
        <dbReference type="ARBA" id="ARBA00022741"/>
    </source>
</evidence>
<dbReference type="SUPFAM" id="SSF52029">
    <property type="entry name" value="GroEL apical domain-like"/>
    <property type="match status" value="1"/>
</dbReference>
<dbReference type="Gene3D" id="1.10.560.10">
    <property type="entry name" value="GroEL-like equatorial domain"/>
    <property type="match status" value="1"/>
</dbReference>
<keyword evidence="3 5" id="KW-0067">ATP-binding</keyword>
<proteinExistence type="inferred from homology"/>
<accession>A0ABM1TE08</accession>
<evidence type="ECO:0000256" key="4">
    <source>
        <dbReference type="ARBA" id="ARBA00023186"/>
    </source>
</evidence>
<organism evidence="6 7">
    <name type="scientific">Limulus polyphemus</name>
    <name type="common">Atlantic horseshoe crab</name>
    <dbReference type="NCBI Taxonomy" id="6850"/>
    <lineage>
        <taxon>Eukaryota</taxon>
        <taxon>Metazoa</taxon>
        <taxon>Ecdysozoa</taxon>
        <taxon>Arthropoda</taxon>
        <taxon>Chelicerata</taxon>
        <taxon>Merostomata</taxon>
        <taxon>Xiphosura</taxon>
        <taxon>Limulidae</taxon>
        <taxon>Limulus</taxon>
    </lineage>
</organism>
<dbReference type="GeneID" id="106469849"/>
<evidence type="ECO:0000256" key="1">
    <source>
        <dbReference type="ARBA" id="ARBA00008020"/>
    </source>
</evidence>
<keyword evidence="6" id="KW-1185">Reference proteome</keyword>